<dbReference type="Pfam" id="PF08843">
    <property type="entry name" value="AbiEii"/>
    <property type="match status" value="1"/>
</dbReference>
<evidence type="ECO:0000313" key="1">
    <source>
        <dbReference type="EMBL" id="RDV82358.1"/>
    </source>
</evidence>
<gene>
    <name evidence="1" type="ORF">DXX99_07915</name>
</gene>
<dbReference type="InterPro" id="IPR014942">
    <property type="entry name" value="AbiEii"/>
</dbReference>
<keyword evidence="2" id="KW-1185">Reference proteome</keyword>
<dbReference type="EMBL" id="QSLN01000011">
    <property type="protein sequence ID" value="RDV82358.1"/>
    <property type="molecule type" value="Genomic_DNA"/>
</dbReference>
<name>A0A3D8P423_9THEO</name>
<accession>A0A3D8P423</accession>
<dbReference type="OrthoDB" id="9794849at2"/>
<sequence length="228" mass="26063">MGKREVLWSAGFYLAGGTGLALQLGHRISEDLDFFSERDFDPEATAHKIAGILPVQVQSVSEGTLHLICNKTRVSLLHYPYKVVFPFLCFEGCPVADYRDIAAMKLFAVGQRGFRKDFVDLYFSLCKSLSLDELKQIIDRKCVNVRYNWVHLVRSLGYFADAEKDPMPELVTPHGPRKMTLEEWEEVKRFFLGLQEKALSEMRHHGVCPKGVEASKRPEGKKSRRKKL</sequence>
<dbReference type="Proteomes" id="UP000256329">
    <property type="component" value="Unassembled WGS sequence"/>
</dbReference>
<comment type="caution">
    <text evidence="1">The sequence shown here is derived from an EMBL/GenBank/DDBJ whole genome shotgun (WGS) entry which is preliminary data.</text>
</comment>
<evidence type="ECO:0008006" key="3">
    <source>
        <dbReference type="Google" id="ProtNLM"/>
    </source>
</evidence>
<dbReference type="AlphaFoldDB" id="A0A3D8P423"/>
<protein>
    <recommendedName>
        <fullName evidence="3">Nucleotidyl transferase AbiEii/AbiGii toxin family protein</fullName>
    </recommendedName>
</protein>
<organism evidence="1 2">
    <name type="scientific">Ammonifex thiophilus</name>
    <dbReference type="NCBI Taxonomy" id="444093"/>
    <lineage>
        <taxon>Bacteria</taxon>
        <taxon>Bacillati</taxon>
        <taxon>Bacillota</taxon>
        <taxon>Clostridia</taxon>
        <taxon>Thermoanaerobacterales</taxon>
        <taxon>Thermoanaerobacteraceae</taxon>
        <taxon>Ammonifex</taxon>
    </lineage>
</organism>
<reference evidence="1 2" key="1">
    <citation type="submission" date="2018-08" db="EMBL/GenBank/DDBJ databases">
        <title>Form III RuBisCO-mediated autotrophy in Thermodesulfobium bacteria.</title>
        <authorList>
            <person name="Toshchakov S.V."/>
            <person name="Kublanov I.V."/>
            <person name="Frolov E."/>
            <person name="Bonch-Osmolovskaya E.A."/>
            <person name="Tourova T.P."/>
            <person name="Chernych N.A."/>
            <person name="Lebedinsky A.V."/>
        </authorList>
    </citation>
    <scope>NUCLEOTIDE SEQUENCE [LARGE SCALE GENOMIC DNA]</scope>
    <source>
        <strain evidence="1 2">SR</strain>
    </source>
</reference>
<proteinExistence type="predicted"/>
<evidence type="ECO:0000313" key="2">
    <source>
        <dbReference type="Proteomes" id="UP000256329"/>
    </source>
</evidence>